<feature type="binding site" evidence="1">
    <location>
        <begin position="69"/>
        <end position="71"/>
    </location>
    <ligand>
        <name>CoA</name>
        <dbReference type="ChEBI" id="CHEBI:57287"/>
    </ligand>
</feature>
<comment type="function">
    <text evidence="1">Controls both the activation and catalytic activity of PanD in a coenzyme A (CoA)-dependent fashion.</text>
</comment>
<dbReference type="GO" id="GO:0015940">
    <property type="term" value="P:pantothenate biosynthetic process"/>
    <property type="evidence" value="ECO:0007669"/>
    <property type="project" value="UniProtKB-UniRule"/>
</dbReference>
<name>A0A6I7CXS3_9GAMM</name>
<evidence type="ECO:0000259" key="2">
    <source>
        <dbReference type="PROSITE" id="PS51186"/>
    </source>
</evidence>
<dbReference type="EMBL" id="CP043925">
    <property type="protein sequence ID" value="QHN09371.1"/>
    <property type="molecule type" value="Genomic_DNA"/>
</dbReference>
<dbReference type="InterPro" id="IPR040448">
    <property type="entry name" value="PanZ_GNAT"/>
</dbReference>
<evidence type="ECO:0000313" key="4">
    <source>
        <dbReference type="Proteomes" id="UP000464700"/>
    </source>
</evidence>
<dbReference type="InterPro" id="IPR032900">
    <property type="entry name" value="PanZ"/>
</dbReference>
<dbReference type="RefSeq" id="WP_109372033.1">
    <property type="nucleotide sequence ID" value="NZ_CP043925.1"/>
</dbReference>
<dbReference type="KEGG" id="pcol:F1325_02390"/>
<evidence type="ECO:0000256" key="1">
    <source>
        <dbReference type="HAMAP-Rule" id="MF_02018"/>
    </source>
</evidence>
<dbReference type="GO" id="GO:0031638">
    <property type="term" value="P:zymogen activation"/>
    <property type="evidence" value="ECO:0007669"/>
    <property type="project" value="InterPro"/>
</dbReference>
<reference evidence="3 4" key="1">
    <citation type="submission" date="2019-09" db="EMBL/GenBank/DDBJ databases">
        <title>Emergence of a chromosome-mediated tetracycline resistance gene in Proteus strain.</title>
        <authorList>
            <person name="He D."/>
            <person name="Wang L."/>
        </authorList>
    </citation>
    <scope>NUCLEOTIDE SEQUENCE [LARGE SCALE GENOMIC DNA]</scope>
    <source>
        <strain evidence="3 4">T60</strain>
    </source>
</reference>
<dbReference type="InterPro" id="IPR016181">
    <property type="entry name" value="Acyl_CoA_acyltransferase"/>
</dbReference>
<dbReference type="GO" id="GO:0016747">
    <property type="term" value="F:acyltransferase activity, transferring groups other than amino-acyl groups"/>
    <property type="evidence" value="ECO:0007669"/>
    <property type="project" value="InterPro"/>
</dbReference>
<dbReference type="NCBIfam" id="NF033213">
    <property type="entry name" value="matur_PanM"/>
    <property type="match status" value="1"/>
</dbReference>
<dbReference type="Gene3D" id="3.40.630.30">
    <property type="match status" value="1"/>
</dbReference>
<dbReference type="SUPFAM" id="SSF55729">
    <property type="entry name" value="Acyl-CoA N-acyltransferases (Nat)"/>
    <property type="match status" value="1"/>
</dbReference>
<dbReference type="Pfam" id="PF12568">
    <property type="entry name" value="PanZ"/>
    <property type="match status" value="1"/>
</dbReference>
<dbReference type="InterPro" id="IPR000182">
    <property type="entry name" value="GNAT_dom"/>
</dbReference>
<dbReference type="HAMAP" id="MF_02018">
    <property type="entry name" value="PanZ_PanM"/>
    <property type="match status" value="1"/>
</dbReference>
<feature type="domain" description="N-acetyltransferase" evidence="2">
    <location>
        <begin position="3"/>
        <end position="135"/>
    </location>
</feature>
<dbReference type="PROSITE" id="PS51186">
    <property type="entry name" value="GNAT"/>
    <property type="match status" value="1"/>
</dbReference>
<comment type="subunit">
    <text evidence="1">Interacts with PanD in the presence of CoA.</text>
</comment>
<gene>
    <name evidence="3" type="primary">panM</name>
    <name evidence="1" type="synonym">panZ</name>
    <name evidence="3" type="ORF">F1325_02390</name>
</gene>
<dbReference type="AlphaFoldDB" id="A0A6I7CXS3"/>
<protein>
    <recommendedName>
        <fullName evidence="1">PanD regulatory factor</fullName>
    </recommendedName>
</protein>
<proteinExistence type="inferred from homology"/>
<dbReference type="CDD" id="cd04301">
    <property type="entry name" value="NAT_SF"/>
    <property type="match status" value="1"/>
</dbReference>
<accession>A0A6I7CXS3</accession>
<keyword evidence="4" id="KW-1185">Reference proteome</keyword>
<dbReference type="Proteomes" id="UP000464700">
    <property type="component" value="Chromosome"/>
</dbReference>
<comment type="similarity">
    <text evidence="1">Belongs to the PanZ/PanM family.</text>
</comment>
<feature type="binding site" evidence="1">
    <location>
        <begin position="75"/>
        <end position="82"/>
    </location>
    <ligand>
        <name>CoA</name>
        <dbReference type="ChEBI" id="CHEBI:57287"/>
    </ligand>
</feature>
<sequence>MKLTIEKLTQLSAQDRIDLGKIWQEPCYQHALTTEITEDNTLFVARFNERLLAACRIQLSGNKAIITDFMVREVTRRRGVGHYLLTQCLSAYPDITHWQAISLSAEENGYDVAHAFLTHHQFNPSPQSDLYVLNI</sequence>
<keyword evidence="1" id="KW-0566">Pantothenate biosynthesis</keyword>
<organism evidence="3 4">
    <name type="scientific">Proteus columbae</name>
    <dbReference type="NCBI Taxonomy" id="1987580"/>
    <lineage>
        <taxon>Bacteria</taxon>
        <taxon>Pseudomonadati</taxon>
        <taxon>Pseudomonadota</taxon>
        <taxon>Gammaproteobacteria</taxon>
        <taxon>Enterobacterales</taxon>
        <taxon>Morganellaceae</taxon>
        <taxon>Proteus</taxon>
    </lineage>
</organism>
<evidence type="ECO:0000313" key="3">
    <source>
        <dbReference type="EMBL" id="QHN09371.1"/>
    </source>
</evidence>